<dbReference type="InterPro" id="IPR051554">
    <property type="entry name" value="Acetyltransferase_Eis"/>
</dbReference>
<reference evidence="3" key="2">
    <citation type="submission" date="2021-04" db="EMBL/GenBank/DDBJ databases">
        <authorList>
            <person name="Gilroy R."/>
        </authorList>
    </citation>
    <scope>NUCLEOTIDE SEQUENCE</scope>
    <source>
        <strain evidence="3">ChiHejej3B27-3195</strain>
    </source>
</reference>
<feature type="region of interest" description="Disordered" evidence="1">
    <location>
        <begin position="78"/>
        <end position="101"/>
    </location>
</feature>
<dbReference type="EC" id="2.3.1.-" evidence="3"/>
<gene>
    <name evidence="3" type="ORF">H9871_05760</name>
</gene>
<evidence type="ECO:0000256" key="1">
    <source>
        <dbReference type="SAM" id="MobiDB-lite"/>
    </source>
</evidence>
<feature type="domain" description="Eis-like acetyltransferase" evidence="2">
    <location>
        <begin position="253"/>
        <end position="319"/>
    </location>
</feature>
<feature type="region of interest" description="Disordered" evidence="1">
    <location>
        <begin position="1"/>
        <end position="35"/>
    </location>
</feature>
<dbReference type="GO" id="GO:0030649">
    <property type="term" value="P:aminoglycoside antibiotic catabolic process"/>
    <property type="evidence" value="ECO:0007669"/>
    <property type="project" value="TreeGrafter"/>
</dbReference>
<dbReference type="EMBL" id="DXGD01000208">
    <property type="protein sequence ID" value="HIW99630.1"/>
    <property type="molecule type" value="Genomic_DNA"/>
</dbReference>
<dbReference type="SUPFAM" id="SSF55729">
    <property type="entry name" value="Acyl-CoA N-acyltransferases (Nat)"/>
    <property type="match status" value="1"/>
</dbReference>
<evidence type="ECO:0000259" key="2">
    <source>
        <dbReference type="Pfam" id="PF17668"/>
    </source>
</evidence>
<accession>A0A9D1USK8</accession>
<evidence type="ECO:0000313" key="4">
    <source>
        <dbReference type="Proteomes" id="UP000824151"/>
    </source>
</evidence>
<name>A0A9D1USK8_9MICC</name>
<dbReference type="AlphaFoldDB" id="A0A9D1USK8"/>
<evidence type="ECO:0000313" key="3">
    <source>
        <dbReference type="EMBL" id="HIW99630.1"/>
    </source>
</evidence>
<dbReference type="GO" id="GO:0034069">
    <property type="term" value="F:aminoglycoside N-acetyltransferase activity"/>
    <property type="evidence" value="ECO:0007669"/>
    <property type="project" value="TreeGrafter"/>
</dbReference>
<proteinExistence type="predicted"/>
<keyword evidence="3" id="KW-0808">Transferase</keyword>
<comment type="caution">
    <text evidence="3">The sequence shown here is derived from an EMBL/GenBank/DDBJ whole genome shotgun (WGS) entry which is preliminary data.</text>
</comment>
<dbReference type="PANTHER" id="PTHR37817">
    <property type="entry name" value="N-ACETYLTRANSFERASE EIS"/>
    <property type="match status" value="1"/>
</dbReference>
<dbReference type="Pfam" id="PF13527">
    <property type="entry name" value="Acetyltransf_9"/>
    <property type="match status" value="1"/>
</dbReference>
<organism evidence="3 4">
    <name type="scientific">Candidatus Nesterenkonia stercoripullorum</name>
    <dbReference type="NCBI Taxonomy" id="2838701"/>
    <lineage>
        <taxon>Bacteria</taxon>
        <taxon>Bacillati</taxon>
        <taxon>Actinomycetota</taxon>
        <taxon>Actinomycetes</taxon>
        <taxon>Micrococcales</taxon>
        <taxon>Micrococcaceae</taxon>
        <taxon>Nesterenkonia</taxon>
    </lineage>
</organism>
<feature type="compositionally biased region" description="Basic and acidic residues" evidence="1">
    <location>
        <begin position="81"/>
        <end position="90"/>
    </location>
</feature>
<protein>
    <submittedName>
        <fullName evidence="3">GNAT family N-acetyltransferase</fullName>
        <ecNumber evidence="3">2.3.1.-</ecNumber>
    </submittedName>
</protein>
<dbReference type="InterPro" id="IPR041380">
    <property type="entry name" value="Acetyltransf_17"/>
</dbReference>
<sequence>MSFSPAPRRPDVSPLAEGLLSRSFQPGLSPDGKTADAATAAFSRAVEHGFYESWGTAEQVARSTRAFIEDELLQTGVYRDPSSEAAERGDSALPASVTDAEFGTDRPVGTFVDFDKTLTTGGPLGPVPARMISGVTVNPGYRRRGILKHMMTDALARSVDDGIPLAALTVSEGSIYGRFGFGAATRTESIRVHTGHGPEKYMPRHPASGRVREVDPTKLGPVLDDVFARFHAATPGSLGRPAAYRYMSTGQWSPRDIASWDRDLRAAVHVTEDGRVGGYVVFAAEGSAEGRTVRVRDLIAVDALSTSELWRYLSALDLV</sequence>
<dbReference type="InterPro" id="IPR016181">
    <property type="entry name" value="Acyl_CoA_acyltransferase"/>
</dbReference>
<dbReference type="Gene3D" id="3.40.630.30">
    <property type="match status" value="2"/>
</dbReference>
<feature type="non-terminal residue" evidence="3">
    <location>
        <position position="319"/>
    </location>
</feature>
<dbReference type="Proteomes" id="UP000824151">
    <property type="component" value="Unassembled WGS sequence"/>
</dbReference>
<keyword evidence="3" id="KW-0012">Acyltransferase</keyword>
<dbReference type="PANTHER" id="PTHR37817:SF1">
    <property type="entry name" value="N-ACETYLTRANSFERASE EIS"/>
    <property type="match status" value="1"/>
</dbReference>
<dbReference type="Pfam" id="PF17668">
    <property type="entry name" value="Acetyltransf_17"/>
    <property type="match status" value="1"/>
</dbReference>
<reference evidence="3" key="1">
    <citation type="journal article" date="2021" name="PeerJ">
        <title>Extensive microbial diversity within the chicken gut microbiome revealed by metagenomics and culture.</title>
        <authorList>
            <person name="Gilroy R."/>
            <person name="Ravi A."/>
            <person name="Getino M."/>
            <person name="Pursley I."/>
            <person name="Horton D.L."/>
            <person name="Alikhan N.F."/>
            <person name="Baker D."/>
            <person name="Gharbi K."/>
            <person name="Hall N."/>
            <person name="Watson M."/>
            <person name="Adriaenssens E.M."/>
            <person name="Foster-Nyarko E."/>
            <person name="Jarju S."/>
            <person name="Secka A."/>
            <person name="Antonio M."/>
            <person name="Oren A."/>
            <person name="Chaudhuri R.R."/>
            <person name="La Ragione R."/>
            <person name="Hildebrand F."/>
            <person name="Pallen M.J."/>
        </authorList>
    </citation>
    <scope>NUCLEOTIDE SEQUENCE</scope>
    <source>
        <strain evidence="3">ChiHejej3B27-3195</strain>
    </source>
</reference>